<feature type="binding site" evidence="8">
    <location>
        <begin position="49"/>
        <end position="56"/>
    </location>
    <ligand>
        <name>ATP</name>
        <dbReference type="ChEBI" id="CHEBI:30616"/>
    </ligand>
</feature>
<comment type="subunit">
    <text evidence="8">Homodimer.</text>
</comment>
<keyword evidence="2 8" id="KW-0547">Nucleotide-binding</keyword>
<evidence type="ECO:0000256" key="4">
    <source>
        <dbReference type="ARBA" id="ARBA00023004"/>
    </source>
</evidence>
<organism evidence="10 11">
    <name type="scientific">Methanospirillum lacunae</name>
    <dbReference type="NCBI Taxonomy" id="668570"/>
    <lineage>
        <taxon>Archaea</taxon>
        <taxon>Methanobacteriati</taxon>
        <taxon>Methanobacteriota</taxon>
        <taxon>Stenosarchaea group</taxon>
        <taxon>Methanomicrobia</taxon>
        <taxon>Methanomicrobiales</taxon>
        <taxon>Methanospirillaceae</taxon>
        <taxon>Methanospirillum</taxon>
    </lineage>
</organism>
<keyword evidence="11" id="KW-1185">Reference proteome</keyword>
<dbReference type="PANTHER" id="PTHR23264">
    <property type="entry name" value="NUCLEOTIDE-BINDING PROTEIN NBP35 YEAST -RELATED"/>
    <property type="match status" value="1"/>
</dbReference>
<gene>
    <name evidence="10" type="ORF">DK846_12930</name>
</gene>
<dbReference type="InterPro" id="IPR033756">
    <property type="entry name" value="YlxH/NBP35"/>
</dbReference>
<dbReference type="GO" id="GO:0005524">
    <property type="term" value="F:ATP binding"/>
    <property type="evidence" value="ECO:0007669"/>
    <property type="project" value="UniProtKB-UniRule"/>
</dbReference>
<dbReference type="GeneID" id="97547234"/>
<evidence type="ECO:0000256" key="3">
    <source>
        <dbReference type="ARBA" id="ARBA00022840"/>
    </source>
</evidence>
<dbReference type="EMBL" id="QGMY01000009">
    <property type="protein sequence ID" value="PWR70890.1"/>
    <property type="molecule type" value="Genomic_DNA"/>
</dbReference>
<keyword evidence="8" id="KW-0378">Hydrolase</keyword>
<evidence type="ECO:0000256" key="1">
    <source>
        <dbReference type="ARBA" id="ARBA00022723"/>
    </source>
</evidence>
<sequence length="293" mass="31573">MADGSPEKIDSPHEPNVDDQIQTPRPVPAHKTPEKAKIDVKHVILVLSGKGGVGKSTVAVNLAYAFSALGKQTGLLDLDIHGPNVPKMLGLEEYQLLGDGQMLVPVRMTGTLQVISMAFLLEKKSDPVVWRGAIKMGVIRQFLSDVRWGSLDYLIVDLPPGTGDEALTIAQIAPNIRGAVIVTTPQDVATLDSTKAITFVGMLEIPVLGVIENMSGLTCPHCHGTIDLFGSGGGERIAQEHHVPFLGKIPLDIKMREAGDSGHPFIGKKQDSPTWRAIDEVMDRLMAEIEKSD</sequence>
<dbReference type="Gene3D" id="3.40.50.300">
    <property type="entry name" value="P-loop containing nucleotide triphosphate hydrolases"/>
    <property type="match status" value="1"/>
</dbReference>
<dbReference type="InterPro" id="IPR019591">
    <property type="entry name" value="Mrp/NBP35_ATP-bd"/>
</dbReference>
<dbReference type="SUPFAM" id="SSF52540">
    <property type="entry name" value="P-loop containing nucleoside triphosphate hydrolases"/>
    <property type="match status" value="1"/>
</dbReference>
<evidence type="ECO:0000256" key="5">
    <source>
        <dbReference type="ARBA" id="ARBA00023014"/>
    </source>
</evidence>
<dbReference type="GO" id="GO:0046872">
    <property type="term" value="F:metal ion binding"/>
    <property type="evidence" value="ECO:0007669"/>
    <property type="project" value="UniProtKB-KW"/>
</dbReference>
<dbReference type="CDD" id="cd02037">
    <property type="entry name" value="Mrp_NBP35"/>
    <property type="match status" value="1"/>
</dbReference>
<feature type="compositionally biased region" description="Basic and acidic residues" evidence="9">
    <location>
        <begin position="1"/>
        <end position="16"/>
    </location>
</feature>
<dbReference type="GO" id="GO:0051536">
    <property type="term" value="F:iron-sulfur cluster binding"/>
    <property type="evidence" value="ECO:0007669"/>
    <property type="project" value="UniProtKB-UniRule"/>
</dbReference>
<evidence type="ECO:0000256" key="8">
    <source>
        <dbReference type="HAMAP-Rule" id="MF_02040"/>
    </source>
</evidence>
<dbReference type="InterPro" id="IPR000808">
    <property type="entry name" value="Mrp-like_CS"/>
</dbReference>
<dbReference type="PANTHER" id="PTHR23264:SF19">
    <property type="entry name" value="CYTOSOLIC FE-S CLUSTER ASSEMBLY FACTOR NUBP2"/>
    <property type="match status" value="1"/>
</dbReference>
<evidence type="ECO:0000313" key="11">
    <source>
        <dbReference type="Proteomes" id="UP000245657"/>
    </source>
</evidence>
<reference evidence="10 11" key="1">
    <citation type="submission" date="2018-05" db="EMBL/GenBank/DDBJ databases">
        <title>Draft genome of Methanospirillum lacunae Ki8-1.</title>
        <authorList>
            <person name="Dueholm M.S."/>
            <person name="Nielsen P.H."/>
            <person name="Bakmann L.F."/>
            <person name="Otzen D.E."/>
        </authorList>
    </citation>
    <scope>NUCLEOTIDE SEQUENCE [LARGE SCALE GENOMIC DNA]</scope>
    <source>
        <strain evidence="10 11">Ki8-1</strain>
    </source>
</reference>
<dbReference type="RefSeq" id="WP_109969384.1">
    <property type="nucleotide sequence ID" value="NZ_CP176093.1"/>
</dbReference>
<dbReference type="Pfam" id="PF10609">
    <property type="entry name" value="ParA"/>
    <property type="match status" value="1"/>
</dbReference>
<proteinExistence type="inferred from homology"/>
<dbReference type="Proteomes" id="UP000245657">
    <property type="component" value="Unassembled WGS sequence"/>
</dbReference>
<dbReference type="AlphaFoldDB" id="A0A2V2MXD1"/>
<dbReference type="HAMAP" id="MF_02040">
    <property type="entry name" value="Mrp_NBP35"/>
    <property type="match status" value="1"/>
</dbReference>
<feature type="region of interest" description="Disordered" evidence="9">
    <location>
        <begin position="1"/>
        <end position="34"/>
    </location>
</feature>
<accession>A0A2V2MXD1</accession>
<keyword evidence="3 8" id="KW-0067">ATP-binding</keyword>
<comment type="similarity">
    <text evidence="8">Belongs to the Mrp/NBP35 ATP-binding proteins family.</text>
</comment>
<evidence type="ECO:0000256" key="7">
    <source>
        <dbReference type="ARBA" id="ARBA00074706"/>
    </source>
</evidence>
<dbReference type="GO" id="GO:0005829">
    <property type="term" value="C:cytosol"/>
    <property type="evidence" value="ECO:0007669"/>
    <property type="project" value="TreeGrafter"/>
</dbReference>
<dbReference type="PROSITE" id="PS01215">
    <property type="entry name" value="MRP"/>
    <property type="match status" value="1"/>
</dbReference>
<keyword evidence="1 8" id="KW-0479">Metal-binding</keyword>
<evidence type="ECO:0000256" key="2">
    <source>
        <dbReference type="ARBA" id="ARBA00022741"/>
    </source>
</evidence>
<comment type="function">
    <text evidence="6 8">Binds and transfers iron-sulfur (Fe-S) clusters to target apoproteins. Can hydrolyze ATP.</text>
</comment>
<keyword evidence="5 8" id="KW-0411">Iron-sulfur</keyword>
<protein>
    <recommendedName>
        <fullName evidence="7 8">Iron-sulfur cluster carrier protein</fullName>
    </recommendedName>
</protein>
<dbReference type="GO" id="GO:0016887">
    <property type="term" value="F:ATP hydrolysis activity"/>
    <property type="evidence" value="ECO:0007669"/>
    <property type="project" value="UniProtKB-UniRule"/>
</dbReference>
<evidence type="ECO:0000256" key="6">
    <source>
        <dbReference type="ARBA" id="ARBA00058094"/>
    </source>
</evidence>
<dbReference type="GO" id="GO:0016226">
    <property type="term" value="P:iron-sulfur cluster assembly"/>
    <property type="evidence" value="ECO:0007669"/>
    <property type="project" value="InterPro"/>
</dbReference>
<name>A0A2V2MXD1_9EURY</name>
<evidence type="ECO:0000256" key="9">
    <source>
        <dbReference type="SAM" id="MobiDB-lite"/>
    </source>
</evidence>
<dbReference type="OrthoDB" id="8297at2157"/>
<dbReference type="FunFam" id="3.40.50.300:FF:001119">
    <property type="entry name" value="Iron-sulfur cluster carrier protein"/>
    <property type="match status" value="1"/>
</dbReference>
<dbReference type="GO" id="GO:0140663">
    <property type="term" value="F:ATP-dependent FeS chaperone activity"/>
    <property type="evidence" value="ECO:0007669"/>
    <property type="project" value="InterPro"/>
</dbReference>
<keyword evidence="4 8" id="KW-0408">Iron</keyword>
<comment type="caution">
    <text evidence="10">The sequence shown here is derived from an EMBL/GenBank/DDBJ whole genome shotgun (WGS) entry which is preliminary data.</text>
</comment>
<dbReference type="InterPro" id="IPR027417">
    <property type="entry name" value="P-loop_NTPase"/>
</dbReference>
<evidence type="ECO:0000313" key="10">
    <source>
        <dbReference type="EMBL" id="PWR70890.1"/>
    </source>
</evidence>